<sequence length="71" mass="8481">MVFCPFCEQGVVCKAKVKRLNKVIFICDECDTVWRTPEINDKVDCEPFDIYMEKYGIRGLWSELEDINRNW</sequence>
<gene>
    <name evidence="1" type="ORF">SAMN04488112_1253</name>
</gene>
<dbReference type="EMBL" id="FMZA01000025">
    <property type="protein sequence ID" value="SDC97455.1"/>
    <property type="molecule type" value="Genomic_DNA"/>
</dbReference>
<dbReference type="AlphaFoldDB" id="A0A1G6R072"/>
<dbReference type="STRING" id="1236220.SAMN04488112_1253"/>
<accession>A0A1G6R072</accession>
<dbReference type="OrthoDB" id="2476736at2"/>
<evidence type="ECO:0000313" key="2">
    <source>
        <dbReference type="Proteomes" id="UP000199387"/>
    </source>
</evidence>
<evidence type="ECO:0000313" key="1">
    <source>
        <dbReference type="EMBL" id="SDC97455.1"/>
    </source>
</evidence>
<organism evidence="1 2">
    <name type="scientific">Melghirimyces thermohalophilus</name>
    <dbReference type="NCBI Taxonomy" id="1236220"/>
    <lineage>
        <taxon>Bacteria</taxon>
        <taxon>Bacillati</taxon>
        <taxon>Bacillota</taxon>
        <taxon>Bacilli</taxon>
        <taxon>Bacillales</taxon>
        <taxon>Thermoactinomycetaceae</taxon>
        <taxon>Melghirimyces</taxon>
    </lineage>
</organism>
<name>A0A1G6R072_9BACL</name>
<proteinExistence type="predicted"/>
<dbReference type="Proteomes" id="UP000199387">
    <property type="component" value="Unassembled WGS sequence"/>
</dbReference>
<protein>
    <submittedName>
        <fullName evidence="1">Uncharacterized protein</fullName>
    </submittedName>
</protein>
<reference evidence="1 2" key="1">
    <citation type="submission" date="2016-10" db="EMBL/GenBank/DDBJ databases">
        <authorList>
            <person name="de Groot N.N."/>
        </authorList>
    </citation>
    <scope>NUCLEOTIDE SEQUENCE [LARGE SCALE GENOMIC DNA]</scope>
    <source>
        <strain evidence="1 2">DSM 45514</strain>
    </source>
</reference>
<keyword evidence="2" id="KW-1185">Reference proteome</keyword>